<name>A0ABU9J8W0_AEREN</name>
<feature type="region of interest" description="Disordered" evidence="1">
    <location>
        <begin position="1"/>
        <end position="23"/>
    </location>
</feature>
<evidence type="ECO:0000313" key="2">
    <source>
        <dbReference type="EMBL" id="MEL3918144.1"/>
    </source>
</evidence>
<dbReference type="Proteomes" id="UP001491613">
    <property type="component" value="Unassembled WGS sequence"/>
</dbReference>
<sequence>MAESAKWKKIGESNLSPKEKKERSEVKLKVEKKENIIVIGSEEHYSSFILKMMFMAAATHKLNSGLRKADNNVIACVTKGYTDLELCVLEVYREKYECEVILIKSLSDLISLLNRDRENVKIQDLYFYSHGLPNLITLNLDSAPDINLSQGNLSKIKSDIFLRSGIIHSYACRTGIDAMPYTPIDTYNSDQDAKPETSLAMVMAKYFNVTVKAFLTRTFYGPVVRDASQDEAIAKELDDLRDAGDGAIYSLMKGEYEALPHNGLSTGLRGWWSGVSDYALWRKKGGRQSPVSGNTPKGLSRGAKQFKPDGTLS</sequence>
<evidence type="ECO:0000313" key="3">
    <source>
        <dbReference type="Proteomes" id="UP001491613"/>
    </source>
</evidence>
<protein>
    <submittedName>
        <fullName evidence="2">Uncharacterized protein</fullName>
    </submittedName>
</protein>
<keyword evidence="3" id="KW-1185">Reference proteome</keyword>
<comment type="caution">
    <text evidence="2">The sequence shown here is derived from an EMBL/GenBank/DDBJ whole genome shotgun (WGS) entry which is preliminary data.</text>
</comment>
<reference evidence="2 3" key="1">
    <citation type="submission" date="2024-01" db="EMBL/GenBank/DDBJ databases">
        <title>Horizontal gene transfer in Aeromonas trota.</title>
        <authorList>
            <person name="Otero Olarra J.E."/>
            <person name="Perez Valdespino A."/>
        </authorList>
    </citation>
    <scope>NUCLEOTIDE SEQUENCE [LARGE SCALE GENOMIC DNA]</scope>
    <source>
        <strain evidence="2 3">9.1</strain>
    </source>
</reference>
<dbReference type="RefSeq" id="WP_342016554.1">
    <property type="nucleotide sequence ID" value="NZ_JAVTII010000001.1"/>
</dbReference>
<gene>
    <name evidence="2" type="ORF">V1482_01810</name>
</gene>
<evidence type="ECO:0000256" key="1">
    <source>
        <dbReference type="SAM" id="MobiDB-lite"/>
    </source>
</evidence>
<accession>A0ABU9J8W0</accession>
<dbReference type="EMBL" id="JAZDDP010000001">
    <property type="protein sequence ID" value="MEL3918144.1"/>
    <property type="molecule type" value="Genomic_DNA"/>
</dbReference>
<organism evidence="2 3">
    <name type="scientific">Aeromonas enteropelogenes</name>
    <name type="common">Aeromonas trota</name>
    <dbReference type="NCBI Taxonomy" id="29489"/>
    <lineage>
        <taxon>Bacteria</taxon>
        <taxon>Pseudomonadati</taxon>
        <taxon>Pseudomonadota</taxon>
        <taxon>Gammaproteobacteria</taxon>
        <taxon>Aeromonadales</taxon>
        <taxon>Aeromonadaceae</taxon>
        <taxon>Aeromonas</taxon>
    </lineage>
</organism>
<proteinExistence type="predicted"/>
<feature type="region of interest" description="Disordered" evidence="1">
    <location>
        <begin position="285"/>
        <end position="313"/>
    </location>
</feature>